<feature type="domain" description="T-SNARE coiled-coil homology" evidence="9">
    <location>
        <begin position="244"/>
        <end position="306"/>
    </location>
</feature>
<evidence type="ECO:0000313" key="11">
    <source>
        <dbReference type="Proteomes" id="UP001244011"/>
    </source>
</evidence>
<keyword evidence="4 8" id="KW-1133">Transmembrane helix</keyword>
<keyword evidence="3 8" id="KW-0812">Transmembrane</keyword>
<evidence type="ECO:0000259" key="9">
    <source>
        <dbReference type="PROSITE" id="PS50192"/>
    </source>
</evidence>
<evidence type="ECO:0000256" key="3">
    <source>
        <dbReference type="ARBA" id="ARBA00022692"/>
    </source>
</evidence>
<evidence type="ECO:0000256" key="5">
    <source>
        <dbReference type="ARBA" id="ARBA00023054"/>
    </source>
</evidence>
<dbReference type="GO" id="GO:0048278">
    <property type="term" value="P:vesicle docking"/>
    <property type="evidence" value="ECO:0007669"/>
    <property type="project" value="TreeGrafter"/>
</dbReference>
<evidence type="ECO:0000256" key="2">
    <source>
        <dbReference type="ARBA" id="ARBA00009063"/>
    </source>
</evidence>
<feature type="compositionally biased region" description="Polar residues" evidence="7">
    <location>
        <begin position="119"/>
        <end position="139"/>
    </location>
</feature>
<feature type="region of interest" description="Disordered" evidence="7">
    <location>
        <begin position="151"/>
        <end position="172"/>
    </location>
</feature>
<evidence type="ECO:0000256" key="1">
    <source>
        <dbReference type="ARBA" id="ARBA00004211"/>
    </source>
</evidence>
<gene>
    <name evidence="10" type="ORF">QBC33DRAFT_291689</name>
</gene>
<evidence type="ECO:0000256" key="6">
    <source>
        <dbReference type="ARBA" id="ARBA00023136"/>
    </source>
</evidence>
<dbReference type="SMART" id="SM00397">
    <property type="entry name" value="t_SNARE"/>
    <property type="match status" value="1"/>
</dbReference>
<dbReference type="InterPro" id="IPR045242">
    <property type="entry name" value="Syntaxin"/>
</dbReference>
<feature type="region of interest" description="Disordered" evidence="7">
    <location>
        <begin position="515"/>
        <end position="564"/>
    </location>
</feature>
<dbReference type="PANTHER" id="PTHR19957:SF380">
    <property type="entry name" value="SYNTAXIN FAMILY PROTEIN"/>
    <property type="match status" value="1"/>
</dbReference>
<dbReference type="Proteomes" id="UP001244011">
    <property type="component" value="Unassembled WGS sequence"/>
</dbReference>
<dbReference type="RefSeq" id="XP_060278291.1">
    <property type="nucleotide sequence ID" value="XM_060423341.1"/>
</dbReference>
<dbReference type="SUPFAM" id="SSF47661">
    <property type="entry name" value="t-snare proteins"/>
    <property type="match status" value="1"/>
</dbReference>
<keyword evidence="6 8" id="KW-0472">Membrane</keyword>
<feature type="compositionally biased region" description="Gly residues" evidence="7">
    <location>
        <begin position="37"/>
        <end position="49"/>
    </location>
</feature>
<reference evidence="10" key="1">
    <citation type="submission" date="2023-06" db="EMBL/GenBank/DDBJ databases">
        <title>Genome-scale phylogeny and comparative genomics of the fungal order Sordariales.</title>
        <authorList>
            <consortium name="Lawrence Berkeley National Laboratory"/>
            <person name="Hensen N."/>
            <person name="Bonometti L."/>
            <person name="Westerberg I."/>
            <person name="Brannstrom I.O."/>
            <person name="Guillou S."/>
            <person name="Cros-Aarteil S."/>
            <person name="Calhoun S."/>
            <person name="Haridas S."/>
            <person name="Kuo A."/>
            <person name="Mondo S."/>
            <person name="Pangilinan J."/>
            <person name="Riley R."/>
            <person name="Labutti K."/>
            <person name="Andreopoulos B."/>
            <person name="Lipzen A."/>
            <person name="Chen C."/>
            <person name="Yanf M."/>
            <person name="Daum C."/>
            <person name="Ng V."/>
            <person name="Clum A."/>
            <person name="Steindorff A."/>
            <person name="Ohm R."/>
            <person name="Martin F."/>
            <person name="Silar P."/>
            <person name="Natvig D."/>
            <person name="Lalanne C."/>
            <person name="Gautier V."/>
            <person name="Ament-Velasquez S.L."/>
            <person name="Kruys A."/>
            <person name="Hutchinson M.I."/>
            <person name="Powell A.J."/>
            <person name="Barry K."/>
            <person name="Miller A.N."/>
            <person name="Grigoriev I.V."/>
            <person name="Debuchy R."/>
            <person name="Gladieux P."/>
            <person name="Thoren M.H."/>
            <person name="Johannesson H."/>
        </authorList>
    </citation>
    <scope>NUCLEOTIDE SEQUENCE</scope>
    <source>
        <strain evidence="10">8032-3</strain>
    </source>
</reference>
<evidence type="ECO:0000256" key="7">
    <source>
        <dbReference type="SAM" id="MobiDB-lite"/>
    </source>
</evidence>
<organism evidence="10 11">
    <name type="scientific">Phialemonium atrogriseum</name>
    <dbReference type="NCBI Taxonomy" id="1093897"/>
    <lineage>
        <taxon>Eukaryota</taxon>
        <taxon>Fungi</taxon>
        <taxon>Dikarya</taxon>
        <taxon>Ascomycota</taxon>
        <taxon>Pezizomycotina</taxon>
        <taxon>Sordariomycetes</taxon>
        <taxon>Sordariomycetidae</taxon>
        <taxon>Cephalothecales</taxon>
        <taxon>Cephalothecaceae</taxon>
        <taxon>Phialemonium</taxon>
    </lineage>
</organism>
<evidence type="ECO:0000256" key="8">
    <source>
        <dbReference type="SAM" id="Phobius"/>
    </source>
</evidence>
<evidence type="ECO:0000256" key="4">
    <source>
        <dbReference type="ARBA" id="ARBA00022989"/>
    </source>
</evidence>
<keyword evidence="11" id="KW-1185">Reference proteome</keyword>
<dbReference type="GO" id="GO:0005484">
    <property type="term" value="F:SNAP receptor activity"/>
    <property type="evidence" value="ECO:0007669"/>
    <property type="project" value="TreeGrafter"/>
</dbReference>
<proteinExistence type="inferred from homology"/>
<dbReference type="GO" id="GO:0006887">
    <property type="term" value="P:exocytosis"/>
    <property type="evidence" value="ECO:0007669"/>
    <property type="project" value="TreeGrafter"/>
</dbReference>
<feature type="transmembrane region" description="Helical" evidence="8">
    <location>
        <begin position="318"/>
        <end position="341"/>
    </location>
</feature>
<evidence type="ECO:0000313" key="10">
    <source>
        <dbReference type="EMBL" id="KAK1762078.1"/>
    </source>
</evidence>
<protein>
    <submittedName>
        <fullName evidence="10">t-SNARE</fullName>
    </submittedName>
</protein>
<dbReference type="GO" id="GO:0005886">
    <property type="term" value="C:plasma membrane"/>
    <property type="evidence" value="ECO:0007669"/>
    <property type="project" value="TreeGrafter"/>
</dbReference>
<dbReference type="Gene3D" id="1.20.58.70">
    <property type="match status" value="1"/>
</dbReference>
<dbReference type="EMBL" id="MU839043">
    <property type="protein sequence ID" value="KAK1762078.1"/>
    <property type="molecule type" value="Genomic_DNA"/>
</dbReference>
<sequence>MDQYGYGGRPNPFDQRGGPGGDGYSAPAPRAPPPGAFGQGPRPGGGAGGPPRYNQPAAGRNDYGQSNVEMAPLTQNASSFGRGDPNAILNECRDIDRGVDEIERNLNQLKMLQDRSLNDADTSSGSSTSRQLDNLSSETMTMYRGLTQRVREVKSSPDSRQPKNAPQVGRVDRRLKQAIQNYQQVESAFRKKTQDQMARQYRIVRPDASESEVRAAVDDSSQGGQVFQQALMQSDRRGQARAVLNAVQDRQAALQKIESQMIELAQLFQDMDTLVVQQEVQVALIEQKGEEVVENLDKGNEEIAVAVTTAKKTRKKKWICLGICVTIIVVIVIAVVVYVMINKGGSGGGGSDGGKKRGIEVRGIQFDGDRPVSRIYGHSKIVIPGVDYEPDTTKTSGADLPGGGRPFSIVAKPRNVVGDHGVQVRPQVSKRFVLDPKFRDNHKGNSQAEKRWVKFGEEWTGDDAPAVEDRGVSSTVDVPGVNKRIVIDPKFRGNKKGGSQASRRWVKFGEEWTGDAPTTRDIPQVHNPIVIDPKFRHPKKGGNSQTTQRWVKVGEDWHGDAPAA</sequence>
<dbReference type="Pfam" id="PF05739">
    <property type="entry name" value="SNARE"/>
    <property type="match status" value="1"/>
</dbReference>
<dbReference type="GO" id="GO:0000149">
    <property type="term" value="F:SNARE binding"/>
    <property type="evidence" value="ECO:0007669"/>
    <property type="project" value="TreeGrafter"/>
</dbReference>
<dbReference type="GO" id="GO:0006906">
    <property type="term" value="P:vesicle fusion"/>
    <property type="evidence" value="ECO:0007669"/>
    <property type="project" value="TreeGrafter"/>
</dbReference>
<feature type="region of interest" description="Disordered" evidence="7">
    <location>
        <begin position="116"/>
        <end position="139"/>
    </location>
</feature>
<name>A0AAJ0BRI4_9PEZI</name>
<feature type="region of interest" description="Disordered" evidence="7">
    <location>
        <begin position="1"/>
        <end position="65"/>
    </location>
</feature>
<dbReference type="PROSITE" id="PS50192">
    <property type="entry name" value="T_SNARE"/>
    <property type="match status" value="1"/>
</dbReference>
<dbReference type="PANTHER" id="PTHR19957">
    <property type="entry name" value="SYNTAXIN"/>
    <property type="match status" value="1"/>
</dbReference>
<dbReference type="CDD" id="cd15849">
    <property type="entry name" value="SNARE_Sso1"/>
    <property type="match status" value="1"/>
</dbReference>
<dbReference type="FunFam" id="1.20.58.70:FF:000008">
    <property type="entry name" value="Syntaxin family protein"/>
    <property type="match status" value="1"/>
</dbReference>
<feature type="compositionally biased region" description="Basic and acidic residues" evidence="7">
    <location>
        <begin position="552"/>
        <end position="564"/>
    </location>
</feature>
<dbReference type="GO" id="GO:0031201">
    <property type="term" value="C:SNARE complex"/>
    <property type="evidence" value="ECO:0007669"/>
    <property type="project" value="TreeGrafter"/>
</dbReference>
<dbReference type="AlphaFoldDB" id="A0AAJ0BRI4"/>
<comment type="similarity">
    <text evidence="2">Belongs to the syntaxin family.</text>
</comment>
<comment type="caution">
    <text evidence="10">The sequence shown here is derived from an EMBL/GenBank/DDBJ whole genome shotgun (WGS) entry which is preliminary data.</text>
</comment>
<dbReference type="GO" id="GO:0012505">
    <property type="term" value="C:endomembrane system"/>
    <property type="evidence" value="ECO:0007669"/>
    <property type="project" value="TreeGrafter"/>
</dbReference>
<keyword evidence="5" id="KW-0175">Coiled coil</keyword>
<dbReference type="InterPro" id="IPR000727">
    <property type="entry name" value="T_SNARE_dom"/>
</dbReference>
<dbReference type="GO" id="GO:0006886">
    <property type="term" value="P:intracellular protein transport"/>
    <property type="evidence" value="ECO:0007669"/>
    <property type="project" value="TreeGrafter"/>
</dbReference>
<comment type="subcellular location">
    <subcellularLocation>
        <location evidence="1">Membrane</location>
        <topology evidence="1">Single-pass type IV membrane protein</topology>
    </subcellularLocation>
</comment>
<feature type="compositionally biased region" description="Basic and acidic residues" evidence="7">
    <location>
        <begin position="151"/>
        <end position="161"/>
    </location>
</feature>
<accession>A0AAJ0BRI4</accession>
<dbReference type="InterPro" id="IPR010989">
    <property type="entry name" value="SNARE"/>
</dbReference>
<dbReference type="GeneID" id="85306528"/>